<evidence type="ECO:0000256" key="1">
    <source>
        <dbReference type="SAM" id="MobiDB-lite"/>
    </source>
</evidence>
<feature type="transmembrane region" description="Helical" evidence="2">
    <location>
        <begin position="215"/>
        <end position="234"/>
    </location>
</feature>
<dbReference type="InterPro" id="IPR003675">
    <property type="entry name" value="Rce1/LyrA-like_dom"/>
</dbReference>
<dbReference type="OrthoDB" id="8453431at2"/>
<feature type="domain" description="CAAX prenyl protease 2/Lysostaphin resistance protein A-like" evidence="3">
    <location>
        <begin position="183"/>
        <end position="273"/>
    </location>
</feature>
<evidence type="ECO:0000313" key="4">
    <source>
        <dbReference type="EMBL" id="ADB54295.1"/>
    </source>
</evidence>
<evidence type="ECO:0000259" key="3">
    <source>
        <dbReference type="Pfam" id="PF02517"/>
    </source>
</evidence>
<feature type="transmembrane region" description="Helical" evidence="2">
    <location>
        <begin position="182"/>
        <end position="203"/>
    </location>
</feature>
<evidence type="ECO:0000313" key="5">
    <source>
        <dbReference type="Proteomes" id="UP000008229"/>
    </source>
</evidence>
<proteinExistence type="predicted"/>
<dbReference type="PANTHER" id="PTHR43592:SF15">
    <property type="entry name" value="CAAX AMINO TERMINAL PROTEASE FAMILY PROTEIN"/>
    <property type="match status" value="1"/>
</dbReference>
<dbReference type="Proteomes" id="UP000008229">
    <property type="component" value="Chromosome"/>
</dbReference>
<feature type="transmembrane region" description="Helical" evidence="2">
    <location>
        <begin position="285"/>
        <end position="307"/>
    </location>
</feature>
<feature type="region of interest" description="Disordered" evidence="1">
    <location>
        <begin position="1"/>
        <end position="54"/>
    </location>
</feature>
<feature type="transmembrane region" description="Helical" evidence="2">
    <location>
        <begin position="141"/>
        <end position="162"/>
    </location>
</feature>
<keyword evidence="2" id="KW-1133">Transmembrane helix</keyword>
<dbReference type="GO" id="GO:0004175">
    <property type="term" value="F:endopeptidase activity"/>
    <property type="evidence" value="ECO:0007669"/>
    <property type="project" value="UniProtKB-ARBA"/>
</dbReference>
<feature type="compositionally biased region" description="Low complexity" evidence="1">
    <location>
        <begin position="1"/>
        <end position="11"/>
    </location>
</feature>
<dbReference type="Pfam" id="PF02517">
    <property type="entry name" value="Rce1-like"/>
    <property type="match status" value="1"/>
</dbReference>
<dbReference type="RefSeq" id="WP_012937346.1">
    <property type="nucleotide sequence ID" value="NC_013739.1"/>
</dbReference>
<keyword evidence="2" id="KW-0812">Transmembrane</keyword>
<protein>
    <submittedName>
        <fullName evidence="4">Abortive infection protein</fullName>
    </submittedName>
</protein>
<dbReference type="AlphaFoldDB" id="D3F3S0"/>
<accession>D3F3S0</accession>
<dbReference type="PANTHER" id="PTHR43592">
    <property type="entry name" value="CAAX AMINO TERMINAL PROTEASE"/>
    <property type="match status" value="1"/>
</dbReference>
<feature type="transmembrane region" description="Helical" evidence="2">
    <location>
        <begin position="66"/>
        <end position="90"/>
    </location>
</feature>
<dbReference type="HOGENOM" id="CLU_870719_0_0_11"/>
<keyword evidence="2" id="KW-0472">Membrane</keyword>
<dbReference type="GO" id="GO:0080120">
    <property type="term" value="P:CAAX-box protein maturation"/>
    <property type="evidence" value="ECO:0007669"/>
    <property type="project" value="UniProtKB-ARBA"/>
</dbReference>
<keyword evidence="5" id="KW-1185">Reference proteome</keyword>
<name>D3F3S0_CONWI</name>
<reference evidence="4 5" key="1">
    <citation type="journal article" date="2010" name="Stand. Genomic Sci.">
        <title>Complete genome sequence of Conexibacter woesei type strain (ID131577).</title>
        <authorList>
            <person name="Pukall R."/>
            <person name="Lapidus A."/>
            <person name="Glavina Del Rio T."/>
            <person name="Copeland A."/>
            <person name="Tice H."/>
            <person name="Cheng J.-F."/>
            <person name="Lucas S."/>
            <person name="Chen F."/>
            <person name="Nolan M."/>
            <person name="Bruce D."/>
            <person name="Goodwin L."/>
            <person name="Pitluck S."/>
            <person name="Mavromatis K."/>
            <person name="Ivanova N."/>
            <person name="Ovchinnikova G."/>
            <person name="Pati A."/>
            <person name="Chen A."/>
            <person name="Palaniappan K."/>
            <person name="Land M."/>
            <person name="Hauser L."/>
            <person name="Chang Y.-J."/>
            <person name="Jeffries C.D."/>
            <person name="Chain P."/>
            <person name="Meincke L."/>
            <person name="Sims D."/>
            <person name="Brettin T."/>
            <person name="Detter J.C."/>
            <person name="Rohde M."/>
            <person name="Goeker M."/>
            <person name="Bristow J."/>
            <person name="Eisen J.A."/>
            <person name="Markowitz V."/>
            <person name="Kyrpides N.C."/>
            <person name="Klenk H.-P."/>
            <person name="Hugenholtz P."/>
        </authorList>
    </citation>
    <scope>NUCLEOTIDE SEQUENCE [LARGE SCALE GENOMIC DNA]</scope>
    <source>
        <strain evidence="5">DSM 14684 / CIP 108061 / JCM 11494 / NBRC 100937 / ID131577</strain>
    </source>
</reference>
<dbReference type="eggNOG" id="COG1266">
    <property type="taxonomic scope" value="Bacteria"/>
</dbReference>
<dbReference type="STRING" id="469383.Cwoe_5895"/>
<evidence type="ECO:0000256" key="2">
    <source>
        <dbReference type="SAM" id="Phobius"/>
    </source>
</evidence>
<dbReference type="KEGG" id="cwo:Cwoe_5895"/>
<reference evidence="5" key="2">
    <citation type="submission" date="2010-01" db="EMBL/GenBank/DDBJ databases">
        <title>The complete genome of Conexibacter woesei DSM 14684.</title>
        <authorList>
            <consortium name="US DOE Joint Genome Institute (JGI-PGF)"/>
            <person name="Lucas S."/>
            <person name="Copeland A."/>
            <person name="Lapidus A."/>
            <person name="Glavina del Rio T."/>
            <person name="Dalin E."/>
            <person name="Tice H."/>
            <person name="Bruce D."/>
            <person name="Goodwin L."/>
            <person name="Pitluck S."/>
            <person name="Kyrpides N."/>
            <person name="Mavromatis K."/>
            <person name="Ivanova N."/>
            <person name="Mikhailova N."/>
            <person name="Chertkov O."/>
            <person name="Brettin T."/>
            <person name="Detter J.C."/>
            <person name="Han C."/>
            <person name="Larimer F."/>
            <person name="Land M."/>
            <person name="Hauser L."/>
            <person name="Markowitz V."/>
            <person name="Cheng J.-F."/>
            <person name="Hugenholtz P."/>
            <person name="Woyke T."/>
            <person name="Wu D."/>
            <person name="Pukall R."/>
            <person name="Steenblock K."/>
            <person name="Schneider S."/>
            <person name="Klenk H.-P."/>
            <person name="Eisen J.A."/>
        </authorList>
    </citation>
    <scope>NUCLEOTIDE SEQUENCE [LARGE SCALE GENOMIC DNA]</scope>
    <source>
        <strain evidence="5">DSM 14684 / CIP 108061 / JCM 11494 / NBRC 100937 / ID131577</strain>
    </source>
</reference>
<sequence length="319" mass="33613">MSSTPTPGSSGLPEHPERPEGIAPTPPPPTSADAGDATGPRFVAPRSEPVSDPEAETAWRPWMAPAALVVAFMIALFGQLVIAAIGTAFGMRLEDPTPAVNILATLFQDFAFVGAAIFFAKTVGPVSAAQFGIKRTRLWPAIGAMALMMLAFYLLSGLWAALLDISDTDELPDSFGVDESTVALVAVCILVTVIAPIAEEVLFRGFFFGALRNWRGVWPAAVITGLVFGGIHAGSADAEFLVPLALLGFLLCVLRWRTGSLLPCIAVHAINNSIAFGVNQADWNAWQVILLIIGANAACLLICWPLLGRGERRAAAAAP</sequence>
<dbReference type="MEROPS" id="G05.007"/>
<organism evidence="4 5">
    <name type="scientific">Conexibacter woesei (strain DSM 14684 / CCUG 47730 / CIP 108061 / JCM 11494 / NBRC 100937 / ID131577)</name>
    <dbReference type="NCBI Taxonomy" id="469383"/>
    <lineage>
        <taxon>Bacteria</taxon>
        <taxon>Bacillati</taxon>
        <taxon>Actinomycetota</taxon>
        <taxon>Thermoleophilia</taxon>
        <taxon>Solirubrobacterales</taxon>
        <taxon>Conexibacteraceae</taxon>
        <taxon>Conexibacter</taxon>
    </lineage>
</organism>
<dbReference type="EMBL" id="CP001854">
    <property type="protein sequence ID" value="ADB54295.1"/>
    <property type="molecule type" value="Genomic_DNA"/>
</dbReference>
<gene>
    <name evidence="4" type="ordered locus">Cwoe_5895</name>
</gene>